<reference evidence="3 4" key="1">
    <citation type="submission" date="2024-09" db="EMBL/GenBank/DDBJ databases">
        <authorList>
            <person name="Sun Q."/>
            <person name="Mori K."/>
        </authorList>
    </citation>
    <scope>NUCLEOTIDE SEQUENCE [LARGE SCALE GENOMIC DNA]</scope>
    <source>
        <strain evidence="3 4">CCM 7706</strain>
    </source>
</reference>
<dbReference type="RefSeq" id="WP_379486750.1">
    <property type="nucleotide sequence ID" value="NZ_JBHLWK010000010.1"/>
</dbReference>
<feature type="domain" description="MobA-like NTP transferase" evidence="2">
    <location>
        <begin position="45"/>
        <end position="164"/>
    </location>
</feature>
<keyword evidence="4" id="KW-1185">Reference proteome</keyword>
<protein>
    <submittedName>
        <fullName evidence="3">NTP transferase domain-containing protein</fullName>
    </submittedName>
</protein>
<dbReference type="Gene3D" id="3.90.550.10">
    <property type="entry name" value="Spore Coat Polysaccharide Biosynthesis Protein SpsA, Chain A"/>
    <property type="match status" value="1"/>
</dbReference>
<dbReference type="SUPFAM" id="SSF53448">
    <property type="entry name" value="Nucleotide-diphospho-sugar transferases"/>
    <property type="match status" value="1"/>
</dbReference>
<evidence type="ECO:0000313" key="3">
    <source>
        <dbReference type="EMBL" id="MFC0203981.1"/>
    </source>
</evidence>
<sequence>MDRPIPPSITADASSTDLGRPPLRVIVLAGRGGGAGAGGSPDPLARRFGQQHKCLVPLAGRPLAAHVLQTAASHPAVESLAIAIEREAFDSLFDVLSQIPGRGIVKLVEARRNLVDSVMAAAQGWDGALLVTTADHALLTAGSIDRMIAALDRAEAVFAMAPRDAVLAVHPQDRRRFHAFADGAFAACNLYAASGPEALRAAEAFRGGGQFARRRWRVARAVGMVDLVLLWARAVTLAEAAERLSRRFALKVAPVVLDDGSQAVDVDDDDSHALAESLLLAPAPSRPGAAFTAASAPAWAG</sequence>
<evidence type="ECO:0000256" key="1">
    <source>
        <dbReference type="ARBA" id="ARBA00022842"/>
    </source>
</evidence>
<dbReference type="InterPro" id="IPR025877">
    <property type="entry name" value="MobA-like_NTP_Trfase"/>
</dbReference>
<gene>
    <name evidence="3" type="ORF">ACFFJC_06815</name>
</gene>
<name>A0ABV6CVE3_9SPHN</name>
<evidence type="ECO:0000313" key="4">
    <source>
        <dbReference type="Proteomes" id="UP001589798"/>
    </source>
</evidence>
<organism evidence="3 4">
    <name type="scientific">Novosphingobium soli</name>
    <dbReference type="NCBI Taxonomy" id="574956"/>
    <lineage>
        <taxon>Bacteria</taxon>
        <taxon>Pseudomonadati</taxon>
        <taxon>Pseudomonadota</taxon>
        <taxon>Alphaproteobacteria</taxon>
        <taxon>Sphingomonadales</taxon>
        <taxon>Sphingomonadaceae</taxon>
        <taxon>Novosphingobium</taxon>
    </lineage>
</organism>
<dbReference type="InterPro" id="IPR029044">
    <property type="entry name" value="Nucleotide-diphossugar_trans"/>
</dbReference>
<evidence type="ECO:0000259" key="2">
    <source>
        <dbReference type="Pfam" id="PF12804"/>
    </source>
</evidence>
<dbReference type="Pfam" id="PF12804">
    <property type="entry name" value="NTP_transf_3"/>
    <property type="match status" value="1"/>
</dbReference>
<dbReference type="Proteomes" id="UP001589798">
    <property type="component" value="Unassembled WGS sequence"/>
</dbReference>
<dbReference type="EMBL" id="JBHLWK010000010">
    <property type="protein sequence ID" value="MFC0203981.1"/>
    <property type="molecule type" value="Genomic_DNA"/>
</dbReference>
<accession>A0ABV6CVE3</accession>
<dbReference type="GO" id="GO:0016740">
    <property type="term" value="F:transferase activity"/>
    <property type="evidence" value="ECO:0007669"/>
    <property type="project" value="UniProtKB-KW"/>
</dbReference>
<keyword evidence="3" id="KW-0808">Transferase</keyword>
<comment type="caution">
    <text evidence="3">The sequence shown here is derived from an EMBL/GenBank/DDBJ whole genome shotgun (WGS) entry which is preliminary data.</text>
</comment>
<keyword evidence="1" id="KW-0460">Magnesium</keyword>
<proteinExistence type="predicted"/>